<gene>
    <name evidence="1" type="ORF">CCAP1982_LOCUS10018</name>
</gene>
<dbReference type="AlphaFoldDB" id="A0A811US34"/>
<evidence type="ECO:0000313" key="2">
    <source>
        <dbReference type="Proteomes" id="UP000606786"/>
    </source>
</evidence>
<evidence type="ECO:0000313" key="1">
    <source>
        <dbReference type="EMBL" id="CAD7001521.1"/>
    </source>
</evidence>
<comment type="caution">
    <text evidence="1">The sequence shown here is derived from an EMBL/GenBank/DDBJ whole genome shotgun (WGS) entry which is preliminary data.</text>
</comment>
<name>A0A811US34_CERCA</name>
<keyword evidence="2" id="KW-1185">Reference proteome</keyword>
<organism evidence="1 2">
    <name type="scientific">Ceratitis capitata</name>
    <name type="common">Mediterranean fruit fly</name>
    <name type="synonym">Tephritis capitata</name>
    <dbReference type="NCBI Taxonomy" id="7213"/>
    <lineage>
        <taxon>Eukaryota</taxon>
        <taxon>Metazoa</taxon>
        <taxon>Ecdysozoa</taxon>
        <taxon>Arthropoda</taxon>
        <taxon>Hexapoda</taxon>
        <taxon>Insecta</taxon>
        <taxon>Pterygota</taxon>
        <taxon>Neoptera</taxon>
        <taxon>Endopterygota</taxon>
        <taxon>Diptera</taxon>
        <taxon>Brachycera</taxon>
        <taxon>Muscomorpha</taxon>
        <taxon>Tephritoidea</taxon>
        <taxon>Tephritidae</taxon>
        <taxon>Ceratitis</taxon>
        <taxon>Ceratitis</taxon>
    </lineage>
</organism>
<accession>A0A811US34</accession>
<proteinExistence type="predicted"/>
<dbReference type="EMBL" id="CAJHJT010000023">
    <property type="protein sequence ID" value="CAD7001521.1"/>
    <property type="molecule type" value="Genomic_DNA"/>
</dbReference>
<dbReference type="Proteomes" id="UP000606786">
    <property type="component" value="Unassembled WGS sequence"/>
</dbReference>
<reference evidence="1" key="1">
    <citation type="submission" date="2020-11" db="EMBL/GenBank/DDBJ databases">
        <authorList>
            <person name="Whitehead M."/>
        </authorList>
    </citation>
    <scope>NUCLEOTIDE SEQUENCE</scope>
    <source>
        <strain evidence="1">EGII</strain>
    </source>
</reference>
<protein>
    <submittedName>
        <fullName evidence="1">(Mediterranean fruit fly) hypothetical protein</fullName>
    </submittedName>
</protein>
<sequence>MISDSAKSIRLEPLLYLILQLSVFFDYINGTPHSGLNEYMDTDRPYFDDINPRNVSTAADEPAILKCRVKNKGNRTE</sequence>